<accession>A0A0V0QD97</accession>
<dbReference type="Proteomes" id="UP000054937">
    <property type="component" value="Unassembled WGS sequence"/>
</dbReference>
<comment type="caution">
    <text evidence="2">The sequence shown here is derived from an EMBL/GenBank/DDBJ whole genome shotgun (WGS) entry which is preliminary data.</text>
</comment>
<reference evidence="2 3" key="1">
    <citation type="journal article" date="2015" name="Sci. Rep.">
        <title>Genome of the facultative scuticociliatosis pathogen Pseudocohnilembus persalinus provides insight into its virulence through horizontal gene transfer.</title>
        <authorList>
            <person name="Xiong J."/>
            <person name="Wang G."/>
            <person name="Cheng J."/>
            <person name="Tian M."/>
            <person name="Pan X."/>
            <person name="Warren A."/>
            <person name="Jiang C."/>
            <person name="Yuan D."/>
            <person name="Miao W."/>
        </authorList>
    </citation>
    <scope>NUCLEOTIDE SEQUENCE [LARGE SCALE GENOMIC DNA]</scope>
    <source>
        <strain evidence="2">36N120E</strain>
    </source>
</reference>
<dbReference type="EMBL" id="LDAU01000194">
    <property type="protein sequence ID" value="KRX00172.1"/>
    <property type="molecule type" value="Genomic_DNA"/>
</dbReference>
<evidence type="ECO:0000313" key="3">
    <source>
        <dbReference type="Proteomes" id="UP000054937"/>
    </source>
</evidence>
<sequence>MQTDYIWLRTVPQADHNSQQRQIYDYITQDSWKLKSSIIKNHIQNSAESNNYKKQMRENQNLYQYEILTHGFNYLYSHVPNKVERLEMIWRSIGKQYDFDYEKFRLSKKSIDKGNKRRWFKNVLRLAKHPAGYLYWKTYKFRQAKASLIVTCLGIGFTSMFIKMKMQSMRNAKKNHFLLRSGKNIEGSGPNYLGYHDNQLPTMSMPLTQWLYHPLAGHKIVTNPCRDQNYRKYFELRKRNGIKPPGYSE</sequence>
<gene>
    <name evidence="2" type="ORF">PPERSA_10671</name>
</gene>
<protein>
    <submittedName>
        <fullName evidence="2">Uncharacterized protein</fullName>
    </submittedName>
</protein>
<dbReference type="OrthoDB" id="309602at2759"/>
<dbReference type="OMA" id="GNKRRWF"/>
<keyword evidence="3" id="KW-1185">Reference proteome</keyword>
<organism evidence="2 3">
    <name type="scientific">Pseudocohnilembus persalinus</name>
    <name type="common">Ciliate</name>
    <dbReference type="NCBI Taxonomy" id="266149"/>
    <lineage>
        <taxon>Eukaryota</taxon>
        <taxon>Sar</taxon>
        <taxon>Alveolata</taxon>
        <taxon>Ciliophora</taxon>
        <taxon>Intramacronucleata</taxon>
        <taxon>Oligohymenophorea</taxon>
        <taxon>Scuticociliatia</taxon>
        <taxon>Philasterida</taxon>
        <taxon>Pseudocohnilembidae</taxon>
        <taxon>Pseudocohnilembus</taxon>
    </lineage>
</organism>
<proteinExistence type="predicted"/>
<dbReference type="InParanoid" id="A0A0V0QD97"/>
<dbReference type="AlphaFoldDB" id="A0A0V0QD97"/>
<keyword evidence="1" id="KW-0472">Membrane</keyword>
<evidence type="ECO:0000256" key="1">
    <source>
        <dbReference type="SAM" id="Phobius"/>
    </source>
</evidence>
<feature type="transmembrane region" description="Helical" evidence="1">
    <location>
        <begin position="146"/>
        <end position="164"/>
    </location>
</feature>
<name>A0A0V0QD97_PSEPJ</name>
<evidence type="ECO:0000313" key="2">
    <source>
        <dbReference type="EMBL" id="KRX00172.1"/>
    </source>
</evidence>
<keyword evidence="1" id="KW-1133">Transmembrane helix</keyword>
<keyword evidence="1" id="KW-0812">Transmembrane</keyword>